<dbReference type="GO" id="GO:0032259">
    <property type="term" value="P:methylation"/>
    <property type="evidence" value="ECO:0007669"/>
    <property type="project" value="UniProtKB-KW"/>
</dbReference>
<dbReference type="EC" id="2.1.1.-" evidence="1"/>
<reference evidence="1 2" key="1">
    <citation type="submission" date="2023-10" db="EMBL/GenBank/DDBJ databases">
        <title>Pseudomonas otitidis isolated from a paediatric patient with cystic fibrosis in Chile.</title>
        <authorList>
            <person name="Amsteins-Romero L."/>
            <person name="Opazo-Capurro A."/>
            <person name="Matus-Kohler M."/>
            <person name="Gonzalez-Rocha G."/>
        </authorList>
    </citation>
    <scope>NUCLEOTIDE SEQUENCE [LARGE SCALE GENOMIC DNA]</scope>
    <source>
        <strain evidence="1 2">P-714</strain>
    </source>
</reference>
<gene>
    <name evidence="1" type="ORF">R0G64_08445</name>
</gene>
<keyword evidence="1" id="KW-0489">Methyltransferase</keyword>
<evidence type="ECO:0000313" key="2">
    <source>
        <dbReference type="Proteomes" id="UP001273935"/>
    </source>
</evidence>
<dbReference type="InterPro" id="IPR027612">
    <property type="entry name" value="Put_MTase_LIC12133"/>
</dbReference>
<evidence type="ECO:0000313" key="1">
    <source>
        <dbReference type="EMBL" id="MDV3439450.1"/>
    </source>
</evidence>
<keyword evidence="1" id="KW-0808">Transferase</keyword>
<organism evidence="1 2">
    <name type="scientific">Metapseudomonas otitidis</name>
    <dbReference type="NCBI Taxonomy" id="319939"/>
    <lineage>
        <taxon>Bacteria</taxon>
        <taxon>Pseudomonadati</taxon>
        <taxon>Pseudomonadota</taxon>
        <taxon>Gammaproteobacteria</taxon>
        <taxon>Pseudomonadales</taxon>
        <taxon>Pseudomonadaceae</taxon>
        <taxon>Metapseudomonas</taxon>
    </lineage>
</organism>
<protein>
    <submittedName>
        <fullName evidence="1">Methyltransferase, TIGR04325 family</fullName>
        <ecNumber evidence="1">2.1.1.-</ecNumber>
    </submittedName>
</protein>
<dbReference type="NCBIfam" id="TIGR04325">
    <property type="entry name" value="MTase_LIC12133"/>
    <property type="match status" value="1"/>
</dbReference>
<name>A0ABU3XPU4_9GAMM</name>
<dbReference type="EMBL" id="JAWJUL010000024">
    <property type="protein sequence ID" value="MDV3439450.1"/>
    <property type="molecule type" value="Genomic_DNA"/>
</dbReference>
<dbReference type="RefSeq" id="WP_279861954.1">
    <property type="nucleotide sequence ID" value="NZ_JAOEBU010000006.1"/>
</dbReference>
<comment type="caution">
    <text evidence="1">The sequence shown here is derived from an EMBL/GenBank/DDBJ whole genome shotgun (WGS) entry which is preliminary data.</text>
</comment>
<keyword evidence="2" id="KW-1185">Reference proteome</keyword>
<proteinExistence type="predicted"/>
<dbReference type="Proteomes" id="UP001273935">
    <property type="component" value="Unassembled WGS sequence"/>
</dbReference>
<accession>A0ABU3XPU4</accession>
<sequence>MKRLIKQLVPPLLIEWIRSIKNSQYGFKGDYSSWEAAESQCKGYADDIIFERVKGAALAVKSGECYGERDSITFQEPQYIWASLACLMHVAAREGQLRVLDFGGSLGSVYYMNRRFFNGLTVEWSIVEQPHFVDFGKAVLSDEVLSFFHGVDECLSVKSPNLLLLSSVIQYLSTPFSILEELLSKNVPFVLLDRTPLTKAERSILTVQHVNPVIYSADYPAWIIDEYQLFEIFSSYGYEMIETFYSELDSSGDGFTFKGVFFQKVTQ</sequence>
<dbReference type="GO" id="GO:0008168">
    <property type="term" value="F:methyltransferase activity"/>
    <property type="evidence" value="ECO:0007669"/>
    <property type="project" value="UniProtKB-KW"/>
</dbReference>